<evidence type="ECO:0000256" key="5">
    <source>
        <dbReference type="ARBA" id="ARBA00023163"/>
    </source>
</evidence>
<protein>
    <submittedName>
        <fullName evidence="8">RNA polymerase sigma-70 factor (ECF subfamily)</fullName>
    </submittedName>
</protein>
<dbReference type="GO" id="GO:0006352">
    <property type="term" value="P:DNA-templated transcription initiation"/>
    <property type="evidence" value="ECO:0007669"/>
    <property type="project" value="InterPro"/>
</dbReference>
<dbReference type="Pfam" id="PF04545">
    <property type="entry name" value="Sigma70_r4"/>
    <property type="match status" value="1"/>
</dbReference>
<dbReference type="GO" id="GO:0003677">
    <property type="term" value="F:DNA binding"/>
    <property type="evidence" value="ECO:0007669"/>
    <property type="project" value="UniProtKB-KW"/>
</dbReference>
<comment type="caution">
    <text evidence="8">The sequence shown here is derived from an EMBL/GenBank/DDBJ whole genome shotgun (WGS) entry which is preliminary data.</text>
</comment>
<dbReference type="AlphaFoldDB" id="A0A3D9ZP62"/>
<dbReference type="SUPFAM" id="SSF88659">
    <property type="entry name" value="Sigma3 and sigma4 domains of RNA polymerase sigma factors"/>
    <property type="match status" value="1"/>
</dbReference>
<evidence type="ECO:0000256" key="1">
    <source>
        <dbReference type="ARBA" id="ARBA00010641"/>
    </source>
</evidence>
<feature type="domain" description="RNA polymerase sigma-70 region 2" evidence="6">
    <location>
        <begin position="9"/>
        <end position="74"/>
    </location>
</feature>
<dbReference type="GO" id="GO:0016987">
    <property type="term" value="F:sigma factor activity"/>
    <property type="evidence" value="ECO:0007669"/>
    <property type="project" value="UniProtKB-KW"/>
</dbReference>
<dbReference type="Gene3D" id="1.10.1740.10">
    <property type="match status" value="1"/>
</dbReference>
<evidence type="ECO:0000313" key="8">
    <source>
        <dbReference type="EMBL" id="REF99051.1"/>
    </source>
</evidence>
<keyword evidence="9" id="KW-1185">Reference proteome</keyword>
<evidence type="ECO:0000313" key="9">
    <source>
        <dbReference type="Proteomes" id="UP000256913"/>
    </source>
</evidence>
<name>A0A3D9ZP62_9ACTN</name>
<evidence type="ECO:0000256" key="3">
    <source>
        <dbReference type="ARBA" id="ARBA00023082"/>
    </source>
</evidence>
<evidence type="ECO:0000259" key="7">
    <source>
        <dbReference type="Pfam" id="PF04545"/>
    </source>
</evidence>
<keyword evidence="4" id="KW-0238">DNA-binding</keyword>
<dbReference type="PANTHER" id="PTHR43133:SF52">
    <property type="entry name" value="ECF RNA POLYMERASE SIGMA FACTOR SIGL"/>
    <property type="match status" value="1"/>
</dbReference>
<sequence length="163" mass="18016">MAPADFAAMYQRNRGPLLAYLNRMTLGDHALAEDLVQEVFLRAWRQADSDPAILRPWLFTVARNLVIDRLRARRARPVEAAGADPDKLSDETDLADRVVAVRSVRDSISTLAPDQRRLLFALYYQGDTPSELAATLNVPAGTVKSRSFAARTALRRALGSLAP</sequence>
<keyword evidence="2" id="KW-0805">Transcription regulation</keyword>
<dbReference type="Gene3D" id="1.10.10.10">
    <property type="entry name" value="Winged helix-like DNA-binding domain superfamily/Winged helix DNA-binding domain"/>
    <property type="match status" value="1"/>
</dbReference>
<dbReference type="EMBL" id="QUMQ01000001">
    <property type="protein sequence ID" value="REF99051.1"/>
    <property type="molecule type" value="Genomic_DNA"/>
</dbReference>
<dbReference type="InterPro" id="IPR013325">
    <property type="entry name" value="RNA_pol_sigma_r2"/>
</dbReference>
<dbReference type="NCBIfam" id="TIGR02937">
    <property type="entry name" value="sigma70-ECF"/>
    <property type="match status" value="1"/>
</dbReference>
<dbReference type="Pfam" id="PF04542">
    <property type="entry name" value="Sigma70_r2"/>
    <property type="match status" value="1"/>
</dbReference>
<accession>A0A3D9ZP62</accession>
<evidence type="ECO:0000256" key="2">
    <source>
        <dbReference type="ARBA" id="ARBA00023015"/>
    </source>
</evidence>
<feature type="domain" description="RNA polymerase sigma-70 region 4" evidence="7">
    <location>
        <begin position="108"/>
        <end position="155"/>
    </location>
</feature>
<proteinExistence type="inferred from homology"/>
<evidence type="ECO:0000259" key="6">
    <source>
        <dbReference type="Pfam" id="PF04542"/>
    </source>
</evidence>
<dbReference type="SUPFAM" id="SSF88946">
    <property type="entry name" value="Sigma2 domain of RNA polymerase sigma factors"/>
    <property type="match status" value="1"/>
</dbReference>
<dbReference type="Proteomes" id="UP000256913">
    <property type="component" value="Unassembled WGS sequence"/>
</dbReference>
<dbReference type="InterPro" id="IPR013324">
    <property type="entry name" value="RNA_pol_sigma_r3/r4-like"/>
</dbReference>
<organism evidence="8 9">
    <name type="scientific">Asanoa ferruginea</name>
    <dbReference type="NCBI Taxonomy" id="53367"/>
    <lineage>
        <taxon>Bacteria</taxon>
        <taxon>Bacillati</taxon>
        <taxon>Actinomycetota</taxon>
        <taxon>Actinomycetes</taxon>
        <taxon>Micromonosporales</taxon>
        <taxon>Micromonosporaceae</taxon>
        <taxon>Asanoa</taxon>
    </lineage>
</organism>
<comment type="similarity">
    <text evidence="1">Belongs to the sigma-70 factor family. ECF subfamily.</text>
</comment>
<dbReference type="InterPro" id="IPR039425">
    <property type="entry name" value="RNA_pol_sigma-70-like"/>
</dbReference>
<evidence type="ECO:0000256" key="4">
    <source>
        <dbReference type="ARBA" id="ARBA00023125"/>
    </source>
</evidence>
<dbReference type="RefSeq" id="WP_170215969.1">
    <property type="nucleotide sequence ID" value="NZ_BONB01000049.1"/>
</dbReference>
<dbReference type="InterPro" id="IPR007627">
    <property type="entry name" value="RNA_pol_sigma70_r2"/>
</dbReference>
<keyword evidence="5" id="KW-0804">Transcription</keyword>
<dbReference type="PANTHER" id="PTHR43133">
    <property type="entry name" value="RNA POLYMERASE ECF-TYPE SIGMA FACTO"/>
    <property type="match status" value="1"/>
</dbReference>
<dbReference type="InterPro" id="IPR036388">
    <property type="entry name" value="WH-like_DNA-bd_sf"/>
</dbReference>
<keyword evidence="3" id="KW-0731">Sigma factor</keyword>
<dbReference type="InterPro" id="IPR007630">
    <property type="entry name" value="RNA_pol_sigma70_r4"/>
</dbReference>
<reference evidence="8 9" key="1">
    <citation type="submission" date="2018-08" db="EMBL/GenBank/DDBJ databases">
        <title>Sequencing the genomes of 1000 actinobacteria strains.</title>
        <authorList>
            <person name="Klenk H.-P."/>
        </authorList>
    </citation>
    <scope>NUCLEOTIDE SEQUENCE [LARGE SCALE GENOMIC DNA]</scope>
    <source>
        <strain evidence="8 9">DSM 44099</strain>
    </source>
</reference>
<gene>
    <name evidence="8" type="ORF">DFJ67_5077</name>
</gene>
<dbReference type="InterPro" id="IPR014284">
    <property type="entry name" value="RNA_pol_sigma-70_dom"/>
</dbReference>